<evidence type="ECO:0000313" key="1">
    <source>
        <dbReference type="EMBL" id="RZT90792.1"/>
    </source>
</evidence>
<keyword evidence="2" id="KW-1185">Reference proteome</keyword>
<gene>
    <name evidence="1" type="ORF">EV678_1613</name>
</gene>
<dbReference type="Proteomes" id="UP000292136">
    <property type="component" value="Unassembled WGS sequence"/>
</dbReference>
<organism evidence="1 2">
    <name type="scientific">Azospira oryzae</name>
    <dbReference type="NCBI Taxonomy" id="146939"/>
    <lineage>
        <taxon>Bacteria</taxon>
        <taxon>Pseudomonadati</taxon>
        <taxon>Pseudomonadota</taxon>
        <taxon>Betaproteobacteria</taxon>
        <taxon>Rhodocyclales</taxon>
        <taxon>Rhodocyclaceae</taxon>
        <taxon>Azospira</taxon>
    </lineage>
</organism>
<sequence>MRFLSKISQYLHRQFRHANAPLLRTSERQTVLQALIAAKDNRRLQTLAGLYEAEFCAFSQWGEDGIIDWLVSRLPDIPRSFVEFGVEDYRESNTRLLLQLHNWRGLVMDGSSAHIRDIQGQDIYWRHGLTAKCAFIDKDNINDLLAEEGFGGQIGLLSVDIDGNDYWVWQAITVADPVIVVCEYNAVLGDRYALTVPYQADFQRTRAHHSNLYFGASLPALKSLASSKGYTFVGTTSTGCNAFFVRNDMAAAITSGLGAAWAFPSMVREARDAQGRLLFLNGEDRSCLIADLPLVDLERNELTTLGQLGELYSPEWKASLKVSV</sequence>
<name>A0ABY0IUA5_9RHOO</name>
<evidence type="ECO:0000313" key="2">
    <source>
        <dbReference type="Proteomes" id="UP000292136"/>
    </source>
</evidence>
<accession>A0ABY0IUA5</accession>
<evidence type="ECO:0008006" key="3">
    <source>
        <dbReference type="Google" id="ProtNLM"/>
    </source>
</evidence>
<proteinExistence type="predicted"/>
<dbReference type="RefSeq" id="WP_207222206.1">
    <property type="nucleotide sequence ID" value="NZ_SHKM01000001.1"/>
</dbReference>
<comment type="caution">
    <text evidence="1">The sequence shown here is derived from an EMBL/GenBank/DDBJ whole genome shotgun (WGS) entry which is preliminary data.</text>
</comment>
<reference evidence="1 2" key="1">
    <citation type="submission" date="2019-02" db="EMBL/GenBank/DDBJ databases">
        <title>Genomic Encyclopedia of Type Strains, Phase IV (KMG-IV): sequencing the most valuable type-strain genomes for metagenomic binning, comparative biology and taxonomic classification.</title>
        <authorList>
            <person name="Goeker M."/>
        </authorList>
    </citation>
    <scope>NUCLEOTIDE SEQUENCE [LARGE SCALE GENOMIC DNA]</scope>
    <source>
        <strain evidence="1 2">DSM 21223</strain>
    </source>
</reference>
<dbReference type="EMBL" id="SHKM01000001">
    <property type="protein sequence ID" value="RZT90792.1"/>
    <property type="molecule type" value="Genomic_DNA"/>
</dbReference>
<protein>
    <recommendedName>
        <fullName evidence="3">NADH dehydrogenase</fullName>
    </recommendedName>
</protein>